<keyword evidence="1" id="KW-0812">Transmembrane</keyword>
<protein>
    <submittedName>
        <fullName evidence="2">Uncharacterized protein</fullName>
    </submittedName>
</protein>
<gene>
    <name evidence="2" type="ORF">C8J55DRAFT_33657</name>
</gene>
<feature type="transmembrane region" description="Helical" evidence="1">
    <location>
        <begin position="25"/>
        <end position="51"/>
    </location>
</feature>
<sequence>MTFSIFQTTVQILTQDIFPIVSSPILWTLLSLFVIALLLRACFPCVTLSGLECRIETVQRMLKEYKDMGPVLNTNDIMSGYINYEQCQSRRVAFELEKRLRRITQDAHKIFSEDHNTSRISYLSLRRVIIISSLSKKLCTLEKDIKGDALESTGTVHRVCTDMGVYIYVFLEGLCTLGEGRRPSGPSGNEILRKRYARSAVMGGRAPGAAESSH</sequence>
<dbReference type="AlphaFoldDB" id="A0A9W9AKU0"/>
<reference evidence="2" key="1">
    <citation type="submission" date="2022-08" db="EMBL/GenBank/DDBJ databases">
        <authorList>
            <consortium name="DOE Joint Genome Institute"/>
            <person name="Min B."/>
            <person name="Riley R."/>
            <person name="Sierra-Patev S."/>
            <person name="Naranjo-Ortiz M."/>
            <person name="Looney B."/>
            <person name="Konkel Z."/>
            <person name="Slot J.C."/>
            <person name="Sakamoto Y."/>
            <person name="Steenwyk J.L."/>
            <person name="Rokas A."/>
            <person name="Carro J."/>
            <person name="Camarero S."/>
            <person name="Ferreira P."/>
            <person name="Molpeceres G."/>
            <person name="Ruiz-Duenas F.J."/>
            <person name="Serrano A."/>
            <person name="Henrissat B."/>
            <person name="Drula E."/>
            <person name="Hughes K.W."/>
            <person name="Mata J.L."/>
            <person name="Ishikawa N.K."/>
            <person name="Vargas-Isla R."/>
            <person name="Ushijima S."/>
            <person name="Smith C.A."/>
            <person name="Ahrendt S."/>
            <person name="Andreopoulos W."/>
            <person name="He G."/>
            <person name="Labutti K."/>
            <person name="Lipzen A."/>
            <person name="Ng V."/>
            <person name="Sandor L."/>
            <person name="Barry K."/>
            <person name="Martinez A.T."/>
            <person name="Xiao Y."/>
            <person name="Gibbons J.G."/>
            <person name="Terashima K."/>
            <person name="Hibbett D.S."/>
            <person name="Grigoriev I.V."/>
        </authorList>
    </citation>
    <scope>NUCLEOTIDE SEQUENCE</scope>
    <source>
        <strain evidence="2">Sp2 HRB7682 ss15</strain>
    </source>
</reference>
<name>A0A9W9AKU0_9AGAR</name>
<proteinExistence type="predicted"/>
<organism evidence="2 3">
    <name type="scientific">Lentinula lateritia</name>
    <dbReference type="NCBI Taxonomy" id="40482"/>
    <lineage>
        <taxon>Eukaryota</taxon>
        <taxon>Fungi</taxon>
        <taxon>Dikarya</taxon>
        <taxon>Basidiomycota</taxon>
        <taxon>Agaricomycotina</taxon>
        <taxon>Agaricomycetes</taxon>
        <taxon>Agaricomycetidae</taxon>
        <taxon>Agaricales</taxon>
        <taxon>Marasmiineae</taxon>
        <taxon>Omphalotaceae</taxon>
        <taxon>Lentinula</taxon>
    </lineage>
</organism>
<keyword evidence="1" id="KW-1133">Transmembrane helix</keyword>
<evidence type="ECO:0000313" key="3">
    <source>
        <dbReference type="Proteomes" id="UP001150238"/>
    </source>
</evidence>
<accession>A0A9W9AKU0</accession>
<dbReference type="Proteomes" id="UP001150238">
    <property type="component" value="Unassembled WGS sequence"/>
</dbReference>
<reference evidence="2" key="2">
    <citation type="journal article" date="2023" name="Proc. Natl. Acad. Sci. U.S.A.">
        <title>A global phylogenomic analysis of the shiitake genus Lentinula.</title>
        <authorList>
            <person name="Sierra-Patev S."/>
            <person name="Min B."/>
            <person name="Naranjo-Ortiz M."/>
            <person name="Looney B."/>
            <person name="Konkel Z."/>
            <person name="Slot J.C."/>
            <person name="Sakamoto Y."/>
            <person name="Steenwyk J.L."/>
            <person name="Rokas A."/>
            <person name="Carro J."/>
            <person name="Camarero S."/>
            <person name="Ferreira P."/>
            <person name="Molpeceres G."/>
            <person name="Ruiz-Duenas F.J."/>
            <person name="Serrano A."/>
            <person name="Henrissat B."/>
            <person name="Drula E."/>
            <person name="Hughes K.W."/>
            <person name="Mata J.L."/>
            <person name="Ishikawa N.K."/>
            <person name="Vargas-Isla R."/>
            <person name="Ushijima S."/>
            <person name="Smith C.A."/>
            <person name="Donoghue J."/>
            <person name="Ahrendt S."/>
            <person name="Andreopoulos W."/>
            <person name="He G."/>
            <person name="LaButti K."/>
            <person name="Lipzen A."/>
            <person name="Ng V."/>
            <person name="Riley R."/>
            <person name="Sandor L."/>
            <person name="Barry K."/>
            <person name="Martinez A.T."/>
            <person name="Xiao Y."/>
            <person name="Gibbons J.G."/>
            <person name="Terashima K."/>
            <person name="Grigoriev I.V."/>
            <person name="Hibbett D."/>
        </authorList>
    </citation>
    <scope>NUCLEOTIDE SEQUENCE</scope>
    <source>
        <strain evidence="2">Sp2 HRB7682 ss15</strain>
    </source>
</reference>
<evidence type="ECO:0000256" key="1">
    <source>
        <dbReference type="SAM" id="Phobius"/>
    </source>
</evidence>
<dbReference type="EMBL" id="JANVFS010000011">
    <property type="protein sequence ID" value="KAJ4484989.1"/>
    <property type="molecule type" value="Genomic_DNA"/>
</dbReference>
<evidence type="ECO:0000313" key="2">
    <source>
        <dbReference type="EMBL" id="KAJ4484989.1"/>
    </source>
</evidence>
<comment type="caution">
    <text evidence="2">The sequence shown here is derived from an EMBL/GenBank/DDBJ whole genome shotgun (WGS) entry which is preliminary data.</text>
</comment>
<keyword evidence="1" id="KW-0472">Membrane</keyword>